<sequence>MALDQVAGDLDQIQTTGVQDWTLATGVTTLEDSHGDGTTLEDGHIDGTLLEDCLWDGTKLAMKMGSLPSMTRDLKPGMAAGETREPGDCSTTGTDDCHSSGGSGIGQDSVMNKEQVSAGPTTRNKAWCLLASSTQELVSVN</sequence>
<accession>A0AAW1FT95</accession>
<keyword evidence="3" id="KW-1185">Reference proteome</keyword>
<organism evidence="2 3">
    <name type="scientific">Zoarces viviparus</name>
    <name type="common">Viviparous eelpout</name>
    <name type="synonym">Blennius viviparus</name>
    <dbReference type="NCBI Taxonomy" id="48416"/>
    <lineage>
        <taxon>Eukaryota</taxon>
        <taxon>Metazoa</taxon>
        <taxon>Chordata</taxon>
        <taxon>Craniata</taxon>
        <taxon>Vertebrata</taxon>
        <taxon>Euteleostomi</taxon>
        <taxon>Actinopterygii</taxon>
        <taxon>Neopterygii</taxon>
        <taxon>Teleostei</taxon>
        <taxon>Neoteleostei</taxon>
        <taxon>Acanthomorphata</taxon>
        <taxon>Eupercaria</taxon>
        <taxon>Perciformes</taxon>
        <taxon>Cottioidei</taxon>
        <taxon>Zoarcales</taxon>
        <taxon>Zoarcidae</taxon>
        <taxon>Zoarcinae</taxon>
        <taxon>Zoarces</taxon>
    </lineage>
</organism>
<evidence type="ECO:0000313" key="2">
    <source>
        <dbReference type="EMBL" id="KAK9538160.1"/>
    </source>
</evidence>
<feature type="compositionally biased region" description="Polar residues" evidence="1">
    <location>
        <begin position="109"/>
        <end position="118"/>
    </location>
</feature>
<evidence type="ECO:0000313" key="3">
    <source>
        <dbReference type="Proteomes" id="UP001488805"/>
    </source>
</evidence>
<reference evidence="2 3" key="1">
    <citation type="journal article" date="2024" name="Genome Biol. Evol.">
        <title>Chromosome-level genome assembly of the viviparous eelpout Zoarces viviparus.</title>
        <authorList>
            <person name="Fuhrmann N."/>
            <person name="Brasseur M.V."/>
            <person name="Bakowski C.E."/>
            <person name="Podsiadlowski L."/>
            <person name="Prost S."/>
            <person name="Krehenwinkel H."/>
            <person name="Mayer C."/>
        </authorList>
    </citation>
    <scope>NUCLEOTIDE SEQUENCE [LARGE SCALE GENOMIC DNA]</scope>
    <source>
        <strain evidence="2">NO-MEL_2022_Ind0_liver</strain>
    </source>
</reference>
<proteinExistence type="predicted"/>
<dbReference type="Proteomes" id="UP001488805">
    <property type="component" value="Unassembled WGS sequence"/>
</dbReference>
<feature type="region of interest" description="Disordered" evidence="1">
    <location>
        <begin position="67"/>
        <end position="118"/>
    </location>
</feature>
<comment type="caution">
    <text evidence="2">The sequence shown here is derived from an EMBL/GenBank/DDBJ whole genome shotgun (WGS) entry which is preliminary data.</text>
</comment>
<dbReference type="AlphaFoldDB" id="A0AAW1FT95"/>
<gene>
    <name evidence="2" type="ORF">VZT92_005712</name>
</gene>
<protein>
    <submittedName>
        <fullName evidence="2">Uncharacterized protein</fullName>
    </submittedName>
</protein>
<name>A0AAW1FT95_ZOAVI</name>
<evidence type="ECO:0000256" key="1">
    <source>
        <dbReference type="SAM" id="MobiDB-lite"/>
    </source>
</evidence>
<dbReference type="EMBL" id="JBCEZU010000034">
    <property type="protein sequence ID" value="KAK9538160.1"/>
    <property type="molecule type" value="Genomic_DNA"/>
</dbReference>